<dbReference type="SUPFAM" id="SSF53335">
    <property type="entry name" value="S-adenosyl-L-methionine-dependent methyltransferases"/>
    <property type="match status" value="1"/>
</dbReference>
<protein>
    <recommendedName>
        <fullName evidence="5">DNA methylase</fullName>
    </recommendedName>
</protein>
<dbReference type="PANTHER" id="PTHR43542">
    <property type="entry name" value="METHYLTRANSFERASE"/>
    <property type="match status" value="1"/>
</dbReference>
<dbReference type="PIRSF" id="PIRSF004553">
    <property type="entry name" value="CHP00095"/>
    <property type="match status" value="1"/>
</dbReference>
<keyword evidence="1" id="KW-0489">Methyltransferase</keyword>
<dbReference type="NCBIfam" id="TIGR00095">
    <property type="entry name" value="16S rRNA (guanine(966)-N(2))-methyltransferase RsmD"/>
    <property type="match status" value="1"/>
</dbReference>
<dbReference type="InterPro" id="IPR029063">
    <property type="entry name" value="SAM-dependent_MTases_sf"/>
</dbReference>
<evidence type="ECO:0000256" key="1">
    <source>
        <dbReference type="ARBA" id="ARBA00022603"/>
    </source>
</evidence>
<comment type="caution">
    <text evidence="3">The sequence shown here is derived from an EMBL/GenBank/DDBJ whole genome shotgun (WGS) entry which is preliminary data.</text>
</comment>
<evidence type="ECO:0000313" key="4">
    <source>
        <dbReference type="Proteomes" id="UP000020977"/>
    </source>
</evidence>
<dbReference type="EMBL" id="JFAD01000011">
    <property type="protein sequence ID" value="EXU61332.1"/>
    <property type="molecule type" value="Genomic_DNA"/>
</dbReference>
<sequence length="186" mass="21392">MIRIISGNYRRAVIKNPEFSVVRPMSDRCRESIFSQLQFEIPNSKVLDLFAGTGAIGLEASSRGAKKVVASELNQQAYQNIVDFCKKYNVKKYEIFNKNAIFLLNDLSGQKFDFIFLDPPHAEEEITKKCFLKIAKNNLLEESGIIIYKTNLGSKLIPKFFSIEKIKKYAKNTVFFLRFNNEAKDE</sequence>
<accession>A0A014NR31</accession>
<dbReference type="InterPro" id="IPR004398">
    <property type="entry name" value="RNA_MeTrfase_RsmD"/>
</dbReference>
<reference evidence="3 4" key="1">
    <citation type="submission" date="2014-03" db="EMBL/GenBank/DDBJ databases">
        <title>Genome sequence of Mycoplasma ovipneumoniae strain 14811.</title>
        <authorList>
            <person name="Sirand-Pugnet P."/>
            <person name="Breton M."/>
            <person name="Dordet-Frisoni E."/>
            <person name="Baranowski E."/>
            <person name="Barre A."/>
            <person name="Couture C."/>
            <person name="Dupuy V."/>
            <person name="Gaurivaud P."/>
            <person name="Jacob D."/>
            <person name="Lemaitre C."/>
            <person name="Manso-Silvan L."/>
            <person name="Nikolski M."/>
            <person name="Nouvel L.-X."/>
            <person name="Poumarat F."/>
            <person name="Tardy F."/>
            <person name="Thebault P."/>
            <person name="Theil S."/>
            <person name="Citti C."/>
            <person name="Thiaucourt F."/>
            <person name="Blanchard A."/>
        </authorList>
    </citation>
    <scope>NUCLEOTIDE SEQUENCE [LARGE SCALE GENOMIC DNA]</scope>
    <source>
        <strain evidence="3 4">14811</strain>
    </source>
</reference>
<dbReference type="GO" id="GO:0008168">
    <property type="term" value="F:methyltransferase activity"/>
    <property type="evidence" value="ECO:0007669"/>
    <property type="project" value="UniProtKB-KW"/>
</dbReference>
<dbReference type="GO" id="GO:0031167">
    <property type="term" value="P:rRNA methylation"/>
    <property type="evidence" value="ECO:0007669"/>
    <property type="project" value="InterPro"/>
</dbReference>
<dbReference type="PATRIC" id="fig|1188239.3.peg.406"/>
<dbReference type="AlphaFoldDB" id="A0A014NR31"/>
<dbReference type="Proteomes" id="UP000020977">
    <property type="component" value="Unassembled WGS sequence"/>
</dbReference>
<name>A0A014NR31_9BACT</name>
<keyword evidence="2" id="KW-0808">Transferase</keyword>
<evidence type="ECO:0008006" key="5">
    <source>
        <dbReference type="Google" id="ProtNLM"/>
    </source>
</evidence>
<dbReference type="RefSeq" id="WP_044284015.1">
    <property type="nucleotide sequence ID" value="NZ_JFAD01000011.1"/>
</dbReference>
<organism evidence="3 4">
    <name type="scientific">Mesomycoplasma ovipneumoniae 14811</name>
    <dbReference type="NCBI Taxonomy" id="1188239"/>
    <lineage>
        <taxon>Bacteria</taxon>
        <taxon>Bacillati</taxon>
        <taxon>Mycoplasmatota</taxon>
        <taxon>Mycoplasmoidales</taxon>
        <taxon>Metamycoplasmataceae</taxon>
        <taxon>Mesomycoplasma</taxon>
    </lineage>
</organism>
<gene>
    <name evidence="3" type="ORF">MOVI_1570</name>
</gene>
<dbReference type="Pfam" id="PF03602">
    <property type="entry name" value="Cons_hypoth95"/>
    <property type="match status" value="1"/>
</dbReference>
<dbReference type="eggNOG" id="COG0742">
    <property type="taxonomic scope" value="Bacteria"/>
</dbReference>
<dbReference type="PANTHER" id="PTHR43542:SF1">
    <property type="entry name" value="METHYLTRANSFERASE"/>
    <property type="match status" value="1"/>
</dbReference>
<evidence type="ECO:0000313" key="3">
    <source>
        <dbReference type="EMBL" id="EXU61332.1"/>
    </source>
</evidence>
<proteinExistence type="predicted"/>
<evidence type="ECO:0000256" key="2">
    <source>
        <dbReference type="ARBA" id="ARBA00022679"/>
    </source>
</evidence>
<dbReference type="Gene3D" id="3.40.50.150">
    <property type="entry name" value="Vaccinia Virus protein VP39"/>
    <property type="match status" value="1"/>
</dbReference>
<dbReference type="STRING" id="1188239.MOVI_1570"/>
<dbReference type="CDD" id="cd02440">
    <property type="entry name" value="AdoMet_MTases"/>
    <property type="match status" value="1"/>
</dbReference>